<name>A0ACA9KRI0_9GLOM</name>
<dbReference type="EMBL" id="CAJVPU010001805">
    <property type="protein sequence ID" value="CAG8488780.1"/>
    <property type="molecule type" value="Genomic_DNA"/>
</dbReference>
<gene>
    <name evidence="1" type="ORF">DHETER_LOCUS2460</name>
</gene>
<accession>A0ACA9KRI0</accession>
<evidence type="ECO:0000313" key="2">
    <source>
        <dbReference type="Proteomes" id="UP000789702"/>
    </source>
</evidence>
<comment type="caution">
    <text evidence="1">The sequence shown here is derived from an EMBL/GenBank/DDBJ whole genome shotgun (WGS) entry which is preliminary data.</text>
</comment>
<reference evidence="1" key="1">
    <citation type="submission" date="2021-06" db="EMBL/GenBank/DDBJ databases">
        <authorList>
            <person name="Kallberg Y."/>
            <person name="Tangrot J."/>
            <person name="Rosling A."/>
        </authorList>
    </citation>
    <scope>NUCLEOTIDE SEQUENCE</scope>
    <source>
        <strain evidence="1">IL203A</strain>
    </source>
</reference>
<sequence>MPNIKIQSLSSNISADNFKINFMLKKAVRKEYKVPSPNIVILEAELAPSTNLVVHKAYKIYIEDLELNQEESLNIAYNEAIF</sequence>
<organism evidence="1 2">
    <name type="scientific">Dentiscutata heterogama</name>
    <dbReference type="NCBI Taxonomy" id="1316150"/>
    <lineage>
        <taxon>Eukaryota</taxon>
        <taxon>Fungi</taxon>
        <taxon>Fungi incertae sedis</taxon>
        <taxon>Mucoromycota</taxon>
        <taxon>Glomeromycotina</taxon>
        <taxon>Glomeromycetes</taxon>
        <taxon>Diversisporales</taxon>
        <taxon>Gigasporaceae</taxon>
        <taxon>Dentiscutata</taxon>
    </lineage>
</organism>
<dbReference type="Proteomes" id="UP000789702">
    <property type="component" value="Unassembled WGS sequence"/>
</dbReference>
<protein>
    <submittedName>
        <fullName evidence="1">9074_t:CDS:1</fullName>
    </submittedName>
</protein>
<evidence type="ECO:0000313" key="1">
    <source>
        <dbReference type="EMBL" id="CAG8488780.1"/>
    </source>
</evidence>
<keyword evidence="2" id="KW-1185">Reference proteome</keyword>
<proteinExistence type="predicted"/>